<proteinExistence type="predicted"/>
<keyword evidence="2" id="KW-1185">Reference proteome</keyword>
<organism evidence="1 2">
    <name type="scientific">Liparis tanakae</name>
    <name type="common">Tanaka's snailfish</name>
    <dbReference type="NCBI Taxonomy" id="230148"/>
    <lineage>
        <taxon>Eukaryota</taxon>
        <taxon>Metazoa</taxon>
        <taxon>Chordata</taxon>
        <taxon>Craniata</taxon>
        <taxon>Vertebrata</taxon>
        <taxon>Euteleostomi</taxon>
        <taxon>Actinopterygii</taxon>
        <taxon>Neopterygii</taxon>
        <taxon>Teleostei</taxon>
        <taxon>Neoteleostei</taxon>
        <taxon>Acanthomorphata</taxon>
        <taxon>Eupercaria</taxon>
        <taxon>Perciformes</taxon>
        <taxon>Cottioidei</taxon>
        <taxon>Cottales</taxon>
        <taxon>Liparidae</taxon>
        <taxon>Liparis</taxon>
    </lineage>
</organism>
<name>A0A4Z2J5Q7_9TELE</name>
<gene>
    <name evidence="1" type="ORF">EYF80_004172</name>
</gene>
<comment type="caution">
    <text evidence="1">The sequence shown here is derived from an EMBL/GenBank/DDBJ whole genome shotgun (WGS) entry which is preliminary data.</text>
</comment>
<dbReference type="EMBL" id="SRLO01000020">
    <property type="protein sequence ID" value="TNN85539.1"/>
    <property type="molecule type" value="Genomic_DNA"/>
</dbReference>
<dbReference type="AlphaFoldDB" id="A0A4Z2J5Q7"/>
<dbReference type="OrthoDB" id="27537at2759"/>
<reference evidence="1 2" key="1">
    <citation type="submission" date="2019-03" db="EMBL/GenBank/DDBJ databases">
        <title>First draft genome of Liparis tanakae, snailfish: a comprehensive survey of snailfish specific genes.</title>
        <authorList>
            <person name="Kim W."/>
            <person name="Song I."/>
            <person name="Jeong J.-H."/>
            <person name="Kim D."/>
            <person name="Kim S."/>
            <person name="Ryu S."/>
            <person name="Song J.Y."/>
            <person name="Lee S.K."/>
        </authorList>
    </citation>
    <scope>NUCLEOTIDE SEQUENCE [LARGE SCALE GENOMIC DNA]</scope>
    <source>
        <tissue evidence="1">Muscle</tissue>
    </source>
</reference>
<accession>A0A4Z2J5Q7</accession>
<evidence type="ECO:0000313" key="1">
    <source>
        <dbReference type="EMBL" id="TNN85539.1"/>
    </source>
</evidence>
<dbReference type="Proteomes" id="UP000314294">
    <property type="component" value="Unassembled WGS sequence"/>
</dbReference>
<protein>
    <submittedName>
        <fullName evidence="1">Uncharacterized protein</fullName>
    </submittedName>
</protein>
<evidence type="ECO:0000313" key="2">
    <source>
        <dbReference type="Proteomes" id="UP000314294"/>
    </source>
</evidence>
<sequence length="64" mass="7214">MLASNTGAQRRQVLNHKDAAIHLASHFKKMMGISFGSICKDRVQVSVSSLFWLNSFRYKVAYPA</sequence>